<reference evidence="3" key="1">
    <citation type="submission" date="2015-03" db="EMBL/GenBank/DDBJ databases">
        <authorList>
            <person name="Murphy D."/>
        </authorList>
    </citation>
    <scope>NUCLEOTIDE SEQUENCE [LARGE SCALE GENOMIC DNA]</scope>
    <source>
        <strain evidence="3">WS 4560</strain>
    </source>
</reference>
<keyword evidence="1" id="KW-0732">Signal</keyword>
<dbReference type="KEGG" id="lwi:UE46_05905"/>
<keyword evidence="5" id="KW-1185">Reference proteome</keyword>
<accession>A0A1S7FT87</accession>
<evidence type="ECO:0000256" key="1">
    <source>
        <dbReference type="SAM" id="SignalP"/>
    </source>
</evidence>
<feature type="domain" description="DUF5105" evidence="2">
    <location>
        <begin position="19"/>
        <end position="207"/>
    </location>
</feature>
<dbReference type="EMBL" id="CP011102">
    <property type="protein sequence ID" value="AQY50613.1"/>
    <property type="molecule type" value="Genomic_DNA"/>
</dbReference>
<feature type="signal peptide" evidence="1">
    <location>
        <begin position="1"/>
        <end position="20"/>
    </location>
</feature>
<sequence>MKKKLALMLVVVLTAAITLAACGSKAVDPKEAADTAVNTIIYNKDTDKFKDVFGEDAANLEKEIKTGFKKGFTSSLNITDGSIDDEVDKLYDTFAKRVKEVTKYTTKVTNDDKDKPTVEISVNGLDMTGVQAEMTTALQAKVKADPSIQTDAKKAATAMLDVYQETIAKAKVSNKAVKVKMNLESNKDQWKIKDADKFAQNLYLAFFTGTVQS</sequence>
<organism evidence="3 5">
    <name type="scientific">Listeria weihenstephanensis</name>
    <dbReference type="NCBI Taxonomy" id="1006155"/>
    <lineage>
        <taxon>Bacteria</taxon>
        <taxon>Bacillati</taxon>
        <taxon>Bacillota</taxon>
        <taxon>Bacilli</taxon>
        <taxon>Bacillales</taxon>
        <taxon>Listeriaceae</taxon>
        <taxon>Listeria</taxon>
    </lineage>
</organism>
<proteinExistence type="predicted"/>
<feature type="chain" id="PRO_5044566015" evidence="1">
    <location>
        <begin position="21"/>
        <end position="213"/>
    </location>
</feature>
<evidence type="ECO:0000313" key="6">
    <source>
        <dbReference type="Proteomes" id="UP000564536"/>
    </source>
</evidence>
<name>A0A1S7FT87_9LIST</name>
<dbReference type="AlphaFoldDB" id="A0A1S7FT87"/>
<dbReference type="Proteomes" id="UP000564536">
    <property type="component" value="Unassembled WGS sequence"/>
</dbReference>
<gene>
    <name evidence="4" type="ORF">HB943_08170</name>
    <name evidence="3" type="ORF">UE46_05905</name>
</gene>
<evidence type="ECO:0000259" key="2">
    <source>
        <dbReference type="Pfam" id="PF17118"/>
    </source>
</evidence>
<dbReference type="Proteomes" id="UP000223060">
    <property type="component" value="Chromosome"/>
</dbReference>
<evidence type="ECO:0000313" key="5">
    <source>
        <dbReference type="Proteomes" id="UP000223060"/>
    </source>
</evidence>
<evidence type="ECO:0000313" key="3">
    <source>
        <dbReference type="EMBL" id="AQY50613.1"/>
    </source>
</evidence>
<reference evidence="4 6" key="3">
    <citation type="submission" date="2020-03" db="EMBL/GenBank/DDBJ databases">
        <title>Soil Listeria distribution.</title>
        <authorList>
            <person name="Liao J."/>
            <person name="Wiedmann M."/>
        </authorList>
    </citation>
    <scope>NUCLEOTIDE SEQUENCE [LARGE SCALE GENOMIC DNA]</scope>
    <source>
        <strain evidence="4 6">FSL L7-1523</strain>
    </source>
</reference>
<dbReference type="EMBL" id="JAARRL010000011">
    <property type="protein sequence ID" value="MBC1500580.1"/>
    <property type="molecule type" value="Genomic_DNA"/>
</dbReference>
<evidence type="ECO:0000313" key="4">
    <source>
        <dbReference type="EMBL" id="MBC1500580.1"/>
    </source>
</evidence>
<protein>
    <submittedName>
        <fullName evidence="4">DUF5105 domain-containing protein</fullName>
    </submittedName>
</protein>
<dbReference type="Pfam" id="PF17118">
    <property type="entry name" value="DUF5105"/>
    <property type="match status" value="1"/>
</dbReference>
<dbReference type="PROSITE" id="PS51257">
    <property type="entry name" value="PROKAR_LIPOPROTEIN"/>
    <property type="match status" value="1"/>
</dbReference>
<reference evidence="5" key="2">
    <citation type="submission" date="2015-03" db="EMBL/GenBank/DDBJ databases">
        <authorList>
            <person name="Ferrari E."/>
            <person name="Walter M.C."/>
            <person name="Huptas C."/>
            <person name="Scherer S."/>
            <person name="Mueller-Herbst S."/>
        </authorList>
    </citation>
    <scope>NUCLEOTIDE SEQUENCE [LARGE SCALE GENOMIC DNA]</scope>
    <source>
        <strain evidence="5">LWP01</strain>
    </source>
</reference>
<dbReference type="InterPro" id="IPR031343">
    <property type="entry name" value="DUF5105"/>
</dbReference>
<dbReference type="RefSeq" id="WP_036062970.1">
    <property type="nucleotide sequence ID" value="NZ_CP011102.1"/>
</dbReference>